<evidence type="ECO:0000313" key="15">
    <source>
        <dbReference type="Proteomes" id="UP000070383"/>
    </source>
</evidence>
<dbReference type="EC" id="5.6.2.3" evidence="11 12"/>
<dbReference type="STRING" id="33036.HMPREF3200_00823"/>
<dbReference type="NCBIfam" id="TIGR00665">
    <property type="entry name" value="DnaB"/>
    <property type="match status" value="1"/>
</dbReference>
<dbReference type="PROSITE" id="PS51199">
    <property type="entry name" value="SF4_HELICASE"/>
    <property type="match status" value="1"/>
</dbReference>
<dbReference type="Gene3D" id="1.10.860.10">
    <property type="entry name" value="DNAb Helicase, Chain A"/>
    <property type="match status" value="1"/>
</dbReference>
<evidence type="ECO:0000256" key="10">
    <source>
        <dbReference type="ARBA" id="ARBA00048954"/>
    </source>
</evidence>
<accession>A0A133KFF1</accession>
<dbReference type="RefSeq" id="WP_004836425.1">
    <property type="nucleotide sequence ID" value="NZ_CAMPNK010000025.1"/>
</dbReference>
<dbReference type="InterPro" id="IPR007692">
    <property type="entry name" value="DNA_helicase_DnaB"/>
</dbReference>
<feature type="domain" description="SF4 helicase" evidence="13">
    <location>
        <begin position="177"/>
        <end position="440"/>
    </location>
</feature>
<dbReference type="InterPro" id="IPR036185">
    <property type="entry name" value="DNA_heli_DnaB-like_N_sf"/>
</dbReference>
<comment type="caution">
    <text evidence="14">The sequence shown here is derived from an EMBL/GenBank/DDBJ whole genome shotgun (WGS) entry which is preliminary data.</text>
</comment>
<evidence type="ECO:0000313" key="14">
    <source>
        <dbReference type="EMBL" id="KWZ78288.1"/>
    </source>
</evidence>
<evidence type="ECO:0000256" key="9">
    <source>
        <dbReference type="ARBA" id="ARBA00023235"/>
    </source>
</evidence>
<dbReference type="EMBL" id="LRPM01000029">
    <property type="protein sequence ID" value="KWZ78288.1"/>
    <property type="molecule type" value="Genomic_DNA"/>
</dbReference>
<sequence>MTEGLRPLPNDFLAEQGIIGSILAKNETFDSVNQIIKPVDFYDSRTQRIYKSIIKMFEKDIKVDEISLISQLKDENILQEVGGEEFITEITLSSFYTPNVDTYAKSVKEKSILRSLIGASEDIIDLSYRHEEKIESILSTAESKIFEVSQDNHNKGLVRLSETMEETLQMINELTLSDGKITGVTTGLETVDNKLSGLQQSQLILLAARPAMGKTALGLTMAWNAAKADKSVAFFSLEMSTYQLNQRLLSMVSVVKLENIINGSIRDEDWQLLIHATKLIRSKNIFVDETPGITLSEMRSKLKRLKAEVGLDLVVIDYLQLMQADSRQENRQNEIASISRGLKSLSKELNCPILSLAQLSREADKRADHKPILSDLRESGAIEQDADVVMLLYREDYYDEEDNPNIAKLIFAKHRNGATGAVELFFNKPCTSFRDLTQREQNA</sequence>
<evidence type="ECO:0000256" key="6">
    <source>
        <dbReference type="ARBA" id="ARBA00022806"/>
    </source>
</evidence>
<keyword evidence="7 12" id="KW-0067">ATP-binding</keyword>
<evidence type="ECO:0000256" key="11">
    <source>
        <dbReference type="NCBIfam" id="TIGR00665"/>
    </source>
</evidence>
<evidence type="ECO:0000259" key="13">
    <source>
        <dbReference type="PROSITE" id="PS51199"/>
    </source>
</evidence>
<evidence type="ECO:0000256" key="12">
    <source>
        <dbReference type="RuleBase" id="RU362085"/>
    </source>
</evidence>
<dbReference type="InterPro" id="IPR007694">
    <property type="entry name" value="DNA_helicase_DnaB-like_C"/>
</dbReference>
<name>A0A133KFF1_9FIRM</name>
<keyword evidence="6 12" id="KW-0347">Helicase</keyword>
<dbReference type="GO" id="GO:0043139">
    <property type="term" value="F:5'-3' DNA helicase activity"/>
    <property type="evidence" value="ECO:0007669"/>
    <property type="project" value="UniProtKB-EC"/>
</dbReference>
<evidence type="ECO:0000256" key="4">
    <source>
        <dbReference type="ARBA" id="ARBA00022741"/>
    </source>
</evidence>
<dbReference type="AlphaFoldDB" id="A0A133KFF1"/>
<dbReference type="Proteomes" id="UP000070383">
    <property type="component" value="Unassembled WGS sequence"/>
</dbReference>
<dbReference type="CDD" id="cd00984">
    <property type="entry name" value="DnaB_C"/>
    <property type="match status" value="1"/>
</dbReference>
<dbReference type="GO" id="GO:0003677">
    <property type="term" value="F:DNA binding"/>
    <property type="evidence" value="ECO:0007669"/>
    <property type="project" value="UniProtKB-UniRule"/>
</dbReference>
<protein>
    <recommendedName>
        <fullName evidence="11 12">Replicative DNA helicase</fullName>
        <ecNumber evidence="11 12">5.6.2.3</ecNumber>
    </recommendedName>
</protein>
<keyword evidence="8 12" id="KW-0238">DNA-binding</keyword>
<reference evidence="15" key="1">
    <citation type="submission" date="2016-01" db="EMBL/GenBank/DDBJ databases">
        <authorList>
            <person name="Mitreva M."/>
            <person name="Pepin K.H."/>
            <person name="Mihindukulasuriya K.A."/>
            <person name="Fulton R."/>
            <person name="Fronick C."/>
            <person name="O'Laughlin M."/>
            <person name="Miner T."/>
            <person name="Herter B."/>
            <person name="Rosa B.A."/>
            <person name="Cordes M."/>
            <person name="Tomlinson C."/>
            <person name="Wollam A."/>
            <person name="Palsikar V.B."/>
            <person name="Mardis E.R."/>
            <person name="Wilson R.K."/>
        </authorList>
    </citation>
    <scope>NUCLEOTIDE SEQUENCE [LARGE SCALE GENOMIC DNA]</scope>
    <source>
        <strain evidence="15">MJR8151</strain>
    </source>
</reference>
<dbReference type="InterPro" id="IPR016136">
    <property type="entry name" value="DNA_helicase_N/primase_C"/>
</dbReference>
<dbReference type="OrthoDB" id="9773982at2"/>
<dbReference type="SUPFAM" id="SSF52540">
    <property type="entry name" value="P-loop containing nucleoside triphosphate hydrolases"/>
    <property type="match status" value="1"/>
</dbReference>
<evidence type="ECO:0000256" key="3">
    <source>
        <dbReference type="ARBA" id="ARBA00022705"/>
    </source>
</evidence>
<organism evidence="14 15">
    <name type="scientific">Anaerococcus tetradius</name>
    <dbReference type="NCBI Taxonomy" id="33036"/>
    <lineage>
        <taxon>Bacteria</taxon>
        <taxon>Bacillati</taxon>
        <taxon>Bacillota</taxon>
        <taxon>Tissierellia</taxon>
        <taxon>Tissierellales</taxon>
        <taxon>Peptoniphilaceae</taxon>
        <taxon>Anaerococcus</taxon>
    </lineage>
</organism>
<dbReference type="Pfam" id="PF03796">
    <property type="entry name" value="DnaB_C"/>
    <property type="match status" value="1"/>
</dbReference>
<dbReference type="InterPro" id="IPR007693">
    <property type="entry name" value="DNA_helicase_DnaB-like_N"/>
</dbReference>
<evidence type="ECO:0000256" key="2">
    <source>
        <dbReference type="ARBA" id="ARBA00022515"/>
    </source>
</evidence>
<dbReference type="GO" id="GO:0006269">
    <property type="term" value="P:DNA replication, synthesis of primer"/>
    <property type="evidence" value="ECO:0007669"/>
    <property type="project" value="UniProtKB-UniRule"/>
</dbReference>
<comment type="similarity">
    <text evidence="1 12">Belongs to the helicase family. DnaB subfamily.</text>
</comment>
<evidence type="ECO:0000256" key="5">
    <source>
        <dbReference type="ARBA" id="ARBA00022801"/>
    </source>
</evidence>
<keyword evidence="5 12" id="KW-0378">Hydrolase</keyword>
<dbReference type="GO" id="GO:1990077">
    <property type="term" value="C:primosome complex"/>
    <property type="evidence" value="ECO:0007669"/>
    <property type="project" value="UniProtKB-UniRule"/>
</dbReference>
<evidence type="ECO:0000256" key="1">
    <source>
        <dbReference type="ARBA" id="ARBA00008428"/>
    </source>
</evidence>
<keyword evidence="2 12" id="KW-0639">Primosome</keyword>
<keyword evidence="9" id="KW-0413">Isomerase</keyword>
<gene>
    <name evidence="14" type="ORF">HMPREF3200_00823</name>
</gene>
<comment type="function">
    <text evidence="12">The main replicative DNA helicase, it participates in initiation and elongation during chromosome replication. Travels ahead of the DNA replisome, separating dsDNA into templates for DNA synthesis. A processive ATP-dependent 5'-3' DNA helicase it has DNA-dependent ATPase activity.</text>
</comment>
<dbReference type="Gene3D" id="3.40.50.300">
    <property type="entry name" value="P-loop containing nucleotide triphosphate hydrolases"/>
    <property type="match status" value="1"/>
</dbReference>
<dbReference type="Pfam" id="PF00772">
    <property type="entry name" value="DnaB"/>
    <property type="match status" value="1"/>
</dbReference>
<dbReference type="GO" id="GO:0016887">
    <property type="term" value="F:ATP hydrolysis activity"/>
    <property type="evidence" value="ECO:0007669"/>
    <property type="project" value="RHEA"/>
</dbReference>
<dbReference type="InterPro" id="IPR027417">
    <property type="entry name" value="P-loop_NTPase"/>
</dbReference>
<dbReference type="PANTHER" id="PTHR30153:SF2">
    <property type="entry name" value="REPLICATIVE DNA HELICASE"/>
    <property type="match status" value="1"/>
</dbReference>
<keyword evidence="15" id="KW-1185">Reference proteome</keyword>
<dbReference type="PATRIC" id="fig|33036.3.peg.816"/>
<comment type="catalytic activity">
    <reaction evidence="10 12">
        <text>ATP + H2O = ADP + phosphate + H(+)</text>
        <dbReference type="Rhea" id="RHEA:13065"/>
        <dbReference type="ChEBI" id="CHEBI:15377"/>
        <dbReference type="ChEBI" id="CHEBI:15378"/>
        <dbReference type="ChEBI" id="CHEBI:30616"/>
        <dbReference type="ChEBI" id="CHEBI:43474"/>
        <dbReference type="ChEBI" id="CHEBI:456216"/>
        <dbReference type="EC" id="5.6.2.3"/>
    </reaction>
</comment>
<proteinExistence type="inferred from homology"/>
<evidence type="ECO:0000256" key="7">
    <source>
        <dbReference type="ARBA" id="ARBA00022840"/>
    </source>
</evidence>
<evidence type="ECO:0000256" key="8">
    <source>
        <dbReference type="ARBA" id="ARBA00023125"/>
    </source>
</evidence>
<keyword evidence="3 12" id="KW-0235">DNA replication</keyword>
<dbReference type="GO" id="GO:0005829">
    <property type="term" value="C:cytosol"/>
    <property type="evidence" value="ECO:0007669"/>
    <property type="project" value="TreeGrafter"/>
</dbReference>
<keyword evidence="4 12" id="KW-0547">Nucleotide-binding</keyword>
<dbReference type="PANTHER" id="PTHR30153">
    <property type="entry name" value="REPLICATIVE DNA HELICASE DNAB"/>
    <property type="match status" value="1"/>
</dbReference>
<dbReference type="SUPFAM" id="SSF48024">
    <property type="entry name" value="N-terminal domain of DnaB helicase"/>
    <property type="match status" value="1"/>
</dbReference>
<dbReference type="GO" id="GO:0005524">
    <property type="term" value="F:ATP binding"/>
    <property type="evidence" value="ECO:0007669"/>
    <property type="project" value="UniProtKB-UniRule"/>
</dbReference>